<evidence type="ECO:0000259" key="1">
    <source>
        <dbReference type="Pfam" id="PF00534"/>
    </source>
</evidence>
<evidence type="ECO:0000313" key="3">
    <source>
        <dbReference type="Proteomes" id="UP000198312"/>
    </source>
</evidence>
<dbReference type="Pfam" id="PF00534">
    <property type="entry name" value="Glycos_transf_1"/>
    <property type="match status" value="1"/>
</dbReference>
<proteinExistence type="predicted"/>
<keyword evidence="2" id="KW-0808">Transferase</keyword>
<protein>
    <submittedName>
        <fullName evidence="2">Glycosyl transferase</fullName>
    </submittedName>
</protein>
<dbReference type="InterPro" id="IPR001296">
    <property type="entry name" value="Glyco_trans_1"/>
</dbReference>
<evidence type="ECO:0000313" key="2">
    <source>
        <dbReference type="EMBL" id="ASK63716.1"/>
    </source>
</evidence>
<reference evidence="2 3" key="1">
    <citation type="submission" date="2017-07" db="EMBL/GenBank/DDBJ databases">
        <title>Virgibacillus sp. LM2416.</title>
        <authorList>
            <person name="Tak E.J."/>
            <person name="Bae J.-W."/>
        </authorList>
    </citation>
    <scope>NUCLEOTIDE SEQUENCE [LARGE SCALE GENOMIC DNA]</scope>
    <source>
        <strain evidence="2 3">LM2416</strain>
    </source>
</reference>
<accession>A0A220U736</accession>
<dbReference type="Gene3D" id="3.40.50.2000">
    <property type="entry name" value="Glycogen Phosphorylase B"/>
    <property type="match status" value="2"/>
</dbReference>
<dbReference type="EMBL" id="CP022315">
    <property type="protein sequence ID" value="ASK63716.1"/>
    <property type="molecule type" value="Genomic_DNA"/>
</dbReference>
<organism evidence="2 3">
    <name type="scientific">Virgibacillus phasianinus</name>
    <dbReference type="NCBI Taxonomy" id="2017483"/>
    <lineage>
        <taxon>Bacteria</taxon>
        <taxon>Bacillati</taxon>
        <taxon>Bacillota</taxon>
        <taxon>Bacilli</taxon>
        <taxon>Bacillales</taxon>
        <taxon>Bacillaceae</taxon>
        <taxon>Virgibacillus</taxon>
    </lineage>
</organism>
<feature type="domain" description="Glycosyl transferase family 1" evidence="1">
    <location>
        <begin position="213"/>
        <end position="371"/>
    </location>
</feature>
<name>A0A220U736_9BACI</name>
<dbReference type="SUPFAM" id="SSF53756">
    <property type="entry name" value="UDP-Glycosyltransferase/glycogen phosphorylase"/>
    <property type="match status" value="1"/>
</dbReference>
<dbReference type="GO" id="GO:0016757">
    <property type="term" value="F:glycosyltransferase activity"/>
    <property type="evidence" value="ECO:0007669"/>
    <property type="project" value="InterPro"/>
</dbReference>
<dbReference type="KEGG" id="vil:CFK37_16905"/>
<sequence>MKSKLLFVIDSLCIGGAEKSLVSLLNMIDPSLYDIDLLLFKKGGELEDLIPNYVNILLVPEYFRFINKEISGAAITNAYFYYYKFKTSFALRLNNLKKNPLHSEQVVYKCIHKIFTPLFQEYDVAIAYSQGMPTYFVANMVTSEKKLAWINTDYSNTLYDKEIDYDSYKKIDKIIAVSQHTKESVSKTRNEYHNKVEIFLDIINPKVIYKMAEEQESSEFDKSEINLLTVGRLEAVKAHNKAIEVAKKLKDSGYEFKWYVIGEGSEKAKLQKLIHKYGLNDYFILLGKKLNPYCYMKVCDIYVQTSLKEGFGLTINEAKILKRPIICTNFSAAKEIITNNVDGVIVEHDIDSIYYGIKKYLDDRAFKKKIENELDRTITYSPVHQISDFYKLISN</sequence>
<dbReference type="CDD" id="cd03811">
    <property type="entry name" value="GT4_GT28_WabH-like"/>
    <property type="match status" value="1"/>
</dbReference>
<gene>
    <name evidence="2" type="ORF">CFK37_16905</name>
</gene>
<dbReference type="AlphaFoldDB" id="A0A220U736"/>
<keyword evidence="3" id="KW-1185">Reference proteome</keyword>
<dbReference type="PANTHER" id="PTHR12526">
    <property type="entry name" value="GLYCOSYLTRANSFERASE"/>
    <property type="match status" value="1"/>
</dbReference>
<dbReference type="PANTHER" id="PTHR12526:SF630">
    <property type="entry name" value="GLYCOSYLTRANSFERASE"/>
    <property type="match status" value="1"/>
</dbReference>
<dbReference type="RefSeq" id="WP_089062975.1">
    <property type="nucleotide sequence ID" value="NZ_CP022315.1"/>
</dbReference>
<dbReference type="Proteomes" id="UP000198312">
    <property type="component" value="Chromosome"/>
</dbReference>
<dbReference type="OrthoDB" id="9813638at2"/>